<evidence type="ECO:0000256" key="5">
    <source>
        <dbReference type="ARBA" id="ARBA00023237"/>
    </source>
</evidence>
<dbReference type="Proteomes" id="UP000199403">
    <property type="component" value="Unassembled WGS sequence"/>
</dbReference>
<evidence type="ECO:0000256" key="2">
    <source>
        <dbReference type="ARBA" id="ARBA00006275"/>
    </source>
</evidence>
<name>A0A1H7A4V2_9BACT</name>
<keyword evidence="3" id="KW-0732">Signal</keyword>
<dbReference type="STRING" id="1416801.SAMN05192553_10623"/>
<evidence type="ECO:0000256" key="1">
    <source>
        <dbReference type="ARBA" id="ARBA00004442"/>
    </source>
</evidence>
<comment type="similarity">
    <text evidence="2">Belongs to the SusD family.</text>
</comment>
<gene>
    <name evidence="8" type="ORF">SAMN05192553_10623</name>
</gene>
<evidence type="ECO:0000313" key="9">
    <source>
        <dbReference type="Proteomes" id="UP000199403"/>
    </source>
</evidence>
<accession>A0A1H7A4V2</accession>
<dbReference type="GO" id="GO:0009279">
    <property type="term" value="C:cell outer membrane"/>
    <property type="evidence" value="ECO:0007669"/>
    <property type="project" value="UniProtKB-SubCell"/>
</dbReference>
<dbReference type="Gene3D" id="1.25.40.390">
    <property type="match status" value="1"/>
</dbReference>
<dbReference type="SUPFAM" id="SSF48452">
    <property type="entry name" value="TPR-like"/>
    <property type="match status" value="1"/>
</dbReference>
<protein>
    <submittedName>
        <fullName evidence="8">Starch-binding associating with outer membrane</fullName>
    </submittedName>
</protein>
<evidence type="ECO:0000259" key="6">
    <source>
        <dbReference type="Pfam" id="PF07980"/>
    </source>
</evidence>
<keyword evidence="4" id="KW-0472">Membrane</keyword>
<organism evidence="8 9">
    <name type="scientific">Cyclobacterium xiamenense</name>
    <dbReference type="NCBI Taxonomy" id="1297121"/>
    <lineage>
        <taxon>Bacteria</taxon>
        <taxon>Pseudomonadati</taxon>
        <taxon>Bacteroidota</taxon>
        <taxon>Cytophagia</taxon>
        <taxon>Cytophagales</taxon>
        <taxon>Cyclobacteriaceae</taxon>
        <taxon>Cyclobacterium</taxon>
    </lineage>
</organism>
<dbReference type="Pfam" id="PF14322">
    <property type="entry name" value="SusD-like_3"/>
    <property type="match status" value="1"/>
</dbReference>
<dbReference type="InterPro" id="IPR012944">
    <property type="entry name" value="SusD_RagB_dom"/>
</dbReference>
<evidence type="ECO:0000256" key="3">
    <source>
        <dbReference type="ARBA" id="ARBA00022729"/>
    </source>
</evidence>
<evidence type="ECO:0000256" key="4">
    <source>
        <dbReference type="ARBA" id="ARBA00023136"/>
    </source>
</evidence>
<evidence type="ECO:0000259" key="7">
    <source>
        <dbReference type="Pfam" id="PF14322"/>
    </source>
</evidence>
<dbReference type="Pfam" id="PF07980">
    <property type="entry name" value="SusD_RagB"/>
    <property type="match status" value="1"/>
</dbReference>
<feature type="domain" description="RagB/SusD" evidence="6">
    <location>
        <begin position="291"/>
        <end position="610"/>
    </location>
</feature>
<evidence type="ECO:0000313" key="8">
    <source>
        <dbReference type="EMBL" id="SEJ60683.1"/>
    </source>
</evidence>
<dbReference type="InterPro" id="IPR011990">
    <property type="entry name" value="TPR-like_helical_dom_sf"/>
</dbReference>
<keyword evidence="5" id="KW-0998">Cell outer membrane</keyword>
<comment type="subcellular location">
    <subcellularLocation>
        <location evidence="1">Cell outer membrane</location>
    </subcellularLocation>
</comment>
<keyword evidence="9" id="KW-1185">Reference proteome</keyword>
<dbReference type="InterPro" id="IPR033985">
    <property type="entry name" value="SusD-like_N"/>
</dbReference>
<feature type="domain" description="SusD-like N-terminal" evidence="7">
    <location>
        <begin position="104"/>
        <end position="229"/>
    </location>
</feature>
<dbReference type="AlphaFoldDB" id="A0A1H7A4V2"/>
<dbReference type="EMBL" id="FNZH01000006">
    <property type="protein sequence ID" value="SEJ60683.1"/>
    <property type="molecule type" value="Genomic_DNA"/>
</dbReference>
<reference evidence="9" key="1">
    <citation type="submission" date="2016-10" db="EMBL/GenBank/DDBJ databases">
        <authorList>
            <person name="Varghese N."/>
            <person name="Submissions S."/>
        </authorList>
    </citation>
    <scope>NUCLEOTIDE SEQUENCE [LARGE SCALE GENOMIC DNA]</scope>
    <source>
        <strain evidence="9">IBRC-M 10761</strain>
    </source>
</reference>
<sequence>MFLCSLNYKKMKKYNLPHALLFLMLIFSTTGCQDFLKEESISNITTDSYVTTEAGYEDLIKSCYPLLRDFILQYPIALPGTDLFQNGLWTEKAVGQGPALDTYLNITSETFIGPWDIFYREIGRTNAAISRAENVNYANPARKAARVGEAKFLRALTYFYLVQTWGDVPMPLEETITANTNVVRESAATVYSQIIKDLTEAEADLPEIASDYGRATKGAAQFLLAKVYLTRGWNYDNSLGGSPDDFDKALDYADKVIEAYPLVEAYKELFPIRSENPLTQYSGPQDAKNSEVVFAIQFNNDVLTNAMEGNGREPGNYYHSIFPGNGELVGSNGRTSDYNRHLGQNEPTPSVYRLFDPQVDSRYAHNFLRVIYALQPVSNFSYSFDDPSLTVSYDVGDTVAYWTPWNQPAFGAEKGIDEGGTKKYAVMNHEQLISGEAISRLTAFRPTMWKFWEPNIPYGDGHGTFDFGLFRSAEAYLLAAEAIVKGATGGALGGAEVYYNRVLDRAVGAGVDPQKAKFPEILSSLETESYRATAATISIDMILDESARELIGEFNRWFDLKRTGTLLERTKKYNFWTRANGALSEIHLVRPIPQHEIDRTQPPLQQNPGY</sequence>
<proteinExistence type="inferred from homology"/>